<dbReference type="AlphaFoldDB" id="A0A9P5QZ68"/>
<protein>
    <recommendedName>
        <fullName evidence="3">Transposase</fullName>
    </recommendedName>
</protein>
<dbReference type="OrthoDB" id="2348750at2759"/>
<comment type="caution">
    <text evidence="1">The sequence shown here is derived from an EMBL/GenBank/DDBJ whole genome shotgun (WGS) entry which is preliminary data.</text>
</comment>
<proteinExistence type="predicted"/>
<sequence length="89" mass="10307">MATMVDEDLAMEAAYARVLKSTVLLNCIWHLGHQNLNRNLHGALGKDWEAFISLFWITRNAITEQDFEHRWLEDIVVFGEDKPNVRALP</sequence>
<dbReference type="EMBL" id="JAAAUQ010003509">
    <property type="protein sequence ID" value="KAF9117271.1"/>
    <property type="molecule type" value="Genomic_DNA"/>
</dbReference>
<organism evidence="1 2">
    <name type="scientific">Linnemannia schmuckeri</name>
    <dbReference type="NCBI Taxonomy" id="64567"/>
    <lineage>
        <taxon>Eukaryota</taxon>
        <taxon>Fungi</taxon>
        <taxon>Fungi incertae sedis</taxon>
        <taxon>Mucoromycota</taxon>
        <taxon>Mortierellomycotina</taxon>
        <taxon>Mortierellomycetes</taxon>
        <taxon>Mortierellales</taxon>
        <taxon>Mortierellaceae</taxon>
        <taxon>Linnemannia</taxon>
    </lineage>
</organism>
<keyword evidence="2" id="KW-1185">Reference proteome</keyword>
<evidence type="ECO:0000313" key="2">
    <source>
        <dbReference type="Proteomes" id="UP000748756"/>
    </source>
</evidence>
<evidence type="ECO:0000313" key="1">
    <source>
        <dbReference type="EMBL" id="KAF9117271.1"/>
    </source>
</evidence>
<name>A0A9P5QZ68_9FUNG</name>
<evidence type="ECO:0008006" key="3">
    <source>
        <dbReference type="Google" id="ProtNLM"/>
    </source>
</evidence>
<reference evidence="1" key="1">
    <citation type="journal article" date="2020" name="Fungal Divers.">
        <title>Resolving the Mortierellaceae phylogeny through synthesis of multi-gene phylogenetics and phylogenomics.</title>
        <authorList>
            <person name="Vandepol N."/>
            <person name="Liber J."/>
            <person name="Desiro A."/>
            <person name="Na H."/>
            <person name="Kennedy M."/>
            <person name="Barry K."/>
            <person name="Grigoriev I.V."/>
            <person name="Miller A.N."/>
            <person name="O'Donnell K."/>
            <person name="Stajich J.E."/>
            <person name="Bonito G."/>
        </authorList>
    </citation>
    <scope>NUCLEOTIDE SEQUENCE</scope>
    <source>
        <strain evidence="1">NRRL 6426</strain>
    </source>
</reference>
<gene>
    <name evidence="1" type="ORF">BG015_007079</name>
</gene>
<accession>A0A9P5QZ68</accession>
<dbReference type="Proteomes" id="UP000748756">
    <property type="component" value="Unassembled WGS sequence"/>
</dbReference>